<evidence type="ECO:0000313" key="3">
    <source>
        <dbReference type="Proteomes" id="UP000228777"/>
    </source>
</evidence>
<keyword evidence="1" id="KW-0472">Membrane</keyword>
<dbReference type="Proteomes" id="UP000228777">
    <property type="component" value="Unassembled WGS sequence"/>
</dbReference>
<organism evidence="2 3">
    <name type="scientific">bacterium (Candidatus Gribaldobacteria) CG07_land_8_20_14_0_80_33_18</name>
    <dbReference type="NCBI Taxonomy" id="2014272"/>
    <lineage>
        <taxon>Bacteria</taxon>
        <taxon>Candidatus Gribaldobacteria</taxon>
    </lineage>
</organism>
<dbReference type="EMBL" id="PEWP01000023">
    <property type="protein sequence ID" value="PIU46935.1"/>
    <property type="molecule type" value="Genomic_DNA"/>
</dbReference>
<evidence type="ECO:0000313" key="2">
    <source>
        <dbReference type="EMBL" id="PIU46935.1"/>
    </source>
</evidence>
<dbReference type="AlphaFoldDB" id="A0A2M6Z3M6"/>
<protein>
    <submittedName>
        <fullName evidence="2">Uncharacterized protein</fullName>
    </submittedName>
</protein>
<accession>A0A2M6Z3M6</accession>
<sequence>MDKKFPPLKPLFLPARFLSGIISKTYLLNFFLKFVCFLLTSSINNTIFKNYISETIKSKYPISILEIMVFLV</sequence>
<gene>
    <name evidence="2" type="ORF">COS93_01335</name>
</gene>
<reference evidence="3" key="1">
    <citation type="submission" date="2017-09" db="EMBL/GenBank/DDBJ databases">
        <title>Depth-based differentiation of microbial function through sediment-hosted aquifers and enrichment of novel symbionts in the deep terrestrial subsurface.</title>
        <authorList>
            <person name="Probst A.J."/>
            <person name="Ladd B."/>
            <person name="Jarett J.K."/>
            <person name="Geller-Mcgrath D.E."/>
            <person name="Sieber C.M.K."/>
            <person name="Emerson J.B."/>
            <person name="Anantharaman K."/>
            <person name="Thomas B.C."/>
            <person name="Malmstrom R."/>
            <person name="Stieglmeier M."/>
            <person name="Klingl A."/>
            <person name="Woyke T."/>
            <person name="Ryan C.M."/>
            <person name="Banfield J.F."/>
        </authorList>
    </citation>
    <scope>NUCLEOTIDE SEQUENCE [LARGE SCALE GENOMIC DNA]</scope>
</reference>
<name>A0A2M6Z3M6_9BACT</name>
<feature type="transmembrane region" description="Helical" evidence="1">
    <location>
        <begin position="20"/>
        <end position="40"/>
    </location>
</feature>
<comment type="caution">
    <text evidence="2">The sequence shown here is derived from an EMBL/GenBank/DDBJ whole genome shotgun (WGS) entry which is preliminary data.</text>
</comment>
<keyword evidence="1" id="KW-1133">Transmembrane helix</keyword>
<keyword evidence="1" id="KW-0812">Transmembrane</keyword>
<evidence type="ECO:0000256" key="1">
    <source>
        <dbReference type="SAM" id="Phobius"/>
    </source>
</evidence>
<proteinExistence type="predicted"/>